<dbReference type="GO" id="GO:1990112">
    <property type="term" value="C:RQC complex"/>
    <property type="evidence" value="ECO:0007669"/>
    <property type="project" value="TreeGrafter"/>
</dbReference>
<dbReference type="Proteomes" id="UP000195602">
    <property type="component" value="Unassembled WGS sequence"/>
</dbReference>
<feature type="compositionally biased region" description="Basic residues" evidence="7">
    <location>
        <begin position="834"/>
        <end position="847"/>
    </location>
</feature>
<dbReference type="InterPro" id="IPR008532">
    <property type="entry name" value="NFACT_RNA-bd"/>
</dbReference>
<evidence type="ECO:0000256" key="4">
    <source>
        <dbReference type="ARBA" id="ARBA00023054"/>
    </source>
</evidence>
<keyword evidence="4 6" id="KW-0175">Coiled coil</keyword>
<evidence type="ECO:0000256" key="3">
    <source>
        <dbReference type="ARBA" id="ARBA00022490"/>
    </source>
</evidence>
<evidence type="ECO:0000256" key="7">
    <source>
        <dbReference type="SAM" id="MobiDB-lite"/>
    </source>
</evidence>
<evidence type="ECO:0000259" key="9">
    <source>
        <dbReference type="Pfam" id="PF11923"/>
    </source>
</evidence>
<evidence type="ECO:0000313" key="10">
    <source>
        <dbReference type="EMBL" id="OVF07854.1"/>
    </source>
</evidence>
<feature type="compositionally biased region" description="Acidic residues" evidence="7">
    <location>
        <begin position="469"/>
        <end position="492"/>
    </location>
</feature>
<dbReference type="PANTHER" id="PTHR15239:SF6">
    <property type="entry name" value="RIBOSOME QUALITY CONTROL COMPLEX SUBUNIT NEMF"/>
    <property type="match status" value="1"/>
</dbReference>
<proteinExistence type="inferred from homology"/>
<feature type="region of interest" description="Disordered" evidence="7">
    <location>
        <begin position="1029"/>
        <end position="1048"/>
    </location>
</feature>
<evidence type="ECO:0000259" key="8">
    <source>
        <dbReference type="Pfam" id="PF05670"/>
    </source>
</evidence>
<evidence type="ECO:0000256" key="5">
    <source>
        <dbReference type="ARBA" id="ARBA00070414"/>
    </source>
</evidence>
<dbReference type="Pfam" id="PF05670">
    <property type="entry name" value="NFACT-R_1"/>
    <property type="match status" value="1"/>
</dbReference>
<dbReference type="GO" id="GO:1990116">
    <property type="term" value="P:ribosome-associated ubiquitin-dependent protein catabolic process"/>
    <property type="evidence" value="ECO:0007669"/>
    <property type="project" value="TreeGrafter"/>
</dbReference>
<feature type="compositionally biased region" description="Low complexity" evidence="7">
    <location>
        <begin position="822"/>
        <end position="833"/>
    </location>
</feature>
<feature type="compositionally biased region" description="Basic and acidic residues" evidence="7">
    <location>
        <begin position="870"/>
        <end position="895"/>
    </location>
</feature>
<dbReference type="AlphaFoldDB" id="A0AA91PYC0"/>
<dbReference type="Pfam" id="PF11923">
    <property type="entry name" value="NFACT-C"/>
    <property type="match status" value="1"/>
</dbReference>
<accession>A0AA91PYC0</accession>
<dbReference type="Pfam" id="PF05833">
    <property type="entry name" value="NFACT_N"/>
    <property type="match status" value="1"/>
</dbReference>
<gene>
    <name evidence="10" type="ORF">A9F13_11g02079</name>
</gene>
<dbReference type="PANTHER" id="PTHR15239">
    <property type="entry name" value="NUCLEAR EXPORT MEDIATOR FACTOR NEMF"/>
    <property type="match status" value="1"/>
</dbReference>
<comment type="caution">
    <text evidence="10">The sequence shown here is derived from an EMBL/GenBank/DDBJ whole genome shotgun (WGS) entry which is preliminary data.</text>
</comment>
<evidence type="ECO:0000256" key="2">
    <source>
        <dbReference type="ARBA" id="ARBA00008318"/>
    </source>
</evidence>
<feature type="region of interest" description="Disordered" evidence="7">
    <location>
        <begin position="751"/>
        <end position="909"/>
    </location>
</feature>
<evidence type="ECO:0000256" key="6">
    <source>
        <dbReference type="SAM" id="Coils"/>
    </source>
</evidence>
<evidence type="ECO:0000256" key="1">
    <source>
        <dbReference type="ARBA" id="ARBA00004496"/>
    </source>
</evidence>
<dbReference type="EMBL" id="LYUB02000011">
    <property type="protein sequence ID" value="OVF07854.1"/>
    <property type="molecule type" value="Genomic_DNA"/>
</dbReference>
<dbReference type="GO" id="GO:0072344">
    <property type="term" value="P:rescue of stalled ribosome"/>
    <property type="evidence" value="ECO:0007669"/>
    <property type="project" value="TreeGrafter"/>
</dbReference>
<keyword evidence="3" id="KW-0963">Cytoplasm</keyword>
<feature type="domain" description="NFACT RNA-binding" evidence="8">
    <location>
        <begin position="588"/>
        <end position="698"/>
    </location>
</feature>
<sequence>MKQRITALDLTILTTELAENLLNFRLQNIYNVANSSRQYVLKFSIPDSKKALVVDCGNKVHLSEFDRPIAPAPSNFVTKLRKHLKTRRLSSIKQIKNDRVLVLQFSDGLFYLVLEFFSAGNVLLLDHDRKILALQRLVNDLGPENGRYAVNEVYNSFDTTLFTDDECYEASTYSQTQIREWLSVHKEKLLKDTSEKKKKKVFSIHKLLFISASHLSSDLILKCLVENGVDPSRICTDLEEDEDLANKTVDALTDAEVRYVDLIEKAREGNSKGWIISKRNALYNPEDEQSLEYIFDEFHPFEPFKENKSNLKFESFDGYNKTLDKFFSTIESTKYTLKVEQQKQNASKRLEHARSEREKQIESLITQQEINERKGNTITYHAHVVEECKEYVQDMIKKQMDWTDIENIIKFDASRGKAVAQFIKLPLNLLEGTIKLSLPDVDQMLQDDDPNSTSDSGYSDTESNSTSESESESDTSDSESETDSETDSDSETEEIKRKKHKKKTGVKKRTNAMPTLTVDIDLALSAFANASVYFESKKVAVTKQTRVEKNTKIALKNAERKIQSDLNKNLKNETESLRAFRHKFWFEKYFWFTTSDGYLCLAGRDDLQTDMIYYRHFSDGDYFVSSDLDGAAKVFILNPYKAQNVSPSALFQAGIFALSTSTAWSAKISSSAWWMSGADVTKREFDGSLLGPGILKYKAKKNYMPPAQMVMGFGFYWLCDEETTQKYKIAREKRQEEHGLKVSFSNKKSDLDDMSIKSSMNSTKEEASLEETQKEPENSDEPSKKDAYSPIEDSEASHPEEKETETMVESVEKQLANLRAKSSSPSPSLSNKQKNVRGKKGKLKKINAKYADQDEEERRLRMEMLGTLKQMEELERKRREAEKAKSDQQQNEKHGNKAASKQQKAEERELQRYLKGEMDEDNAIGTNYLELLDSLVAKPARDDIVADLVPVFAPWASMAKFKYKVKIQPGLGKKGKSLSDALAYFSHRKVDASRTDTDVDWPNEHEILSSTKSNDIIGALAVNKMKLVLPGGNQSDAKGKKAKRGGKN</sequence>
<comment type="subcellular location">
    <subcellularLocation>
        <location evidence="1">Cytoplasm</location>
    </subcellularLocation>
</comment>
<feature type="compositionally biased region" description="Basic and acidic residues" evidence="7">
    <location>
        <begin position="795"/>
        <end position="805"/>
    </location>
</feature>
<feature type="compositionally biased region" description="Basic residues" evidence="7">
    <location>
        <begin position="497"/>
        <end position="507"/>
    </location>
</feature>
<protein>
    <recommendedName>
        <fullName evidence="5">Ribosome quality control complex subunit 2</fullName>
    </recommendedName>
</protein>
<name>A0AA91PYC0_CLALS</name>
<dbReference type="InterPro" id="IPR021846">
    <property type="entry name" value="NFACT-C"/>
</dbReference>
<comment type="similarity">
    <text evidence="2">Belongs to the NEMF family.</text>
</comment>
<feature type="region of interest" description="Disordered" evidence="7">
    <location>
        <begin position="443"/>
        <end position="507"/>
    </location>
</feature>
<evidence type="ECO:0000313" key="11">
    <source>
        <dbReference type="Proteomes" id="UP000195602"/>
    </source>
</evidence>
<dbReference type="InterPro" id="IPR051608">
    <property type="entry name" value="RQC_Subunit_NEMF"/>
</dbReference>
<organism evidence="10 11">
    <name type="scientific">Clavispora lusitaniae</name>
    <name type="common">Candida lusitaniae</name>
    <dbReference type="NCBI Taxonomy" id="36911"/>
    <lineage>
        <taxon>Eukaryota</taxon>
        <taxon>Fungi</taxon>
        <taxon>Dikarya</taxon>
        <taxon>Ascomycota</taxon>
        <taxon>Saccharomycotina</taxon>
        <taxon>Pichiomycetes</taxon>
        <taxon>Metschnikowiaceae</taxon>
        <taxon>Clavispora</taxon>
    </lineage>
</organism>
<dbReference type="Gene3D" id="2.30.310.10">
    <property type="entry name" value="ibrinogen binding protein from staphylococcus aureus domain"/>
    <property type="match status" value="1"/>
</dbReference>
<feature type="compositionally biased region" description="Basic and acidic residues" evidence="7">
    <location>
        <begin position="763"/>
        <end position="787"/>
    </location>
</feature>
<feature type="compositionally biased region" description="Low complexity" evidence="7">
    <location>
        <begin position="459"/>
        <end position="468"/>
    </location>
</feature>
<reference evidence="10 11" key="1">
    <citation type="submission" date="2017-04" db="EMBL/GenBank/DDBJ databases">
        <title>Draft genome of the yeast Clavispora lusitaniae type strain CBS 6936.</title>
        <authorList>
            <person name="Durrens P."/>
            <person name="Klopp C."/>
            <person name="Biteau N."/>
            <person name="Fitton-Ouhabi V."/>
            <person name="Dementhon K."/>
            <person name="Accoceberry I."/>
            <person name="Sherman D.J."/>
            <person name="Noel T."/>
        </authorList>
    </citation>
    <scope>NUCLEOTIDE SEQUENCE [LARGE SCALE GENOMIC DNA]</scope>
    <source>
        <strain evidence="10 11">CBS 6936</strain>
    </source>
</reference>
<dbReference type="FunFam" id="2.30.310.10:FF:000003">
    <property type="entry name" value="Zinc knuckle domain containing protein"/>
    <property type="match status" value="1"/>
</dbReference>
<feature type="coiled-coil region" evidence="6">
    <location>
        <begin position="336"/>
        <end position="363"/>
    </location>
</feature>
<dbReference type="GO" id="GO:0000049">
    <property type="term" value="F:tRNA binding"/>
    <property type="evidence" value="ECO:0007669"/>
    <property type="project" value="TreeGrafter"/>
</dbReference>
<feature type="domain" description="NFACT protein C-terminal" evidence="9">
    <location>
        <begin position="927"/>
        <end position="1028"/>
    </location>
</feature>
<dbReference type="GO" id="GO:0043023">
    <property type="term" value="F:ribosomal large subunit binding"/>
    <property type="evidence" value="ECO:0007669"/>
    <property type="project" value="TreeGrafter"/>
</dbReference>
<dbReference type="GO" id="GO:0005737">
    <property type="term" value="C:cytoplasm"/>
    <property type="evidence" value="ECO:0007669"/>
    <property type="project" value="UniProtKB-SubCell"/>
</dbReference>
<dbReference type="KEGG" id="clus:A9F13_11g02079"/>